<reference evidence="2 3" key="1">
    <citation type="submission" date="2016-10" db="EMBL/GenBank/DDBJ databases">
        <authorList>
            <person name="de Groot N.N."/>
        </authorList>
    </citation>
    <scope>NUCLEOTIDE SEQUENCE [LARGE SCALE GENOMIC DNA]</scope>
    <source>
        <strain evidence="2 3">CGMCC 1.10457</strain>
    </source>
</reference>
<dbReference type="PANTHER" id="PTHR35610">
    <property type="entry name" value="3-ISOPROPYLMALATE DEHYDRATASE-RELATED"/>
    <property type="match status" value="1"/>
</dbReference>
<evidence type="ECO:0000313" key="3">
    <source>
        <dbReference type="Proteomes" id="UP000199062"/>
    </source>
</evidence>
<dbReference type="Pfam" id="PF09754">
    <property type="entry name" value="PAC2"/>
    <property type="match status" value="1"/>
</dbReference>
<accession>A0A1I6LIW2</accession>
<dbReference type="Proteomes" id="UP000199062">
    <property type="component" value="Unassembled WGS sequence"/>
</dbReference>
<dbReference type="SUPFAM" id="SSF159659">
    <property type="entry name" value="Cgl1923-like"/>
    <property type="match status" value="1"/>
</dbReference>
<proteinExistence type="predicted"/>
<organism evidence="2 3">
    <name type="scientific">Halomicrobium zhouii</name>
    <dbReference type="NCBI Taxonomy" id="767519"/>
    <lineage>
        <taxon>Archaea</taxon>
        <taxon>Methanobacteriati</taxon>
        <taxon>Methanobacteriota</taxon>
        <taxon>Stenosarchaea group</taxon>
        <taxon>Halobacteria</taxon>
        <taxon>Halobacteriales</taxon>
        <taxon>Haloarculaceae</taxon>
        <taxon>Halomicrobium</taxon>
    </lineage>
</organism>
<dbReference type="AlphaFoldDB" id="A0A1I6LIW2"/>
<dbReference type="InterPro" id="IPR019151">
    <property type="entry name" value="Proteasome_assmbl_chaperone_2"/>
</dbReference>
<gene>
    <name evidence="2" type="ORF">SAMN05216559_2771</name>
</gene>
<feature type="compositionally biased region" description="Polar residues" evidence="1">
    <location>
        <begin position="220"/>
        <end position="238"/>
    </location>
</feature>
<protein>
    <recommendedName>
        <fullName evidence="4">Proteasome assembly chaperone family protein</fullName>
    </recommendedName>
</protein>
<name>A0A1I6LIW2_9EURY</name>
<evidence type="ECO:0000256" key="1">
    <source>
        <dbReference type="SAM" id="MobiDB-lite"/>
    </source>
</evidence>
<dbReference type="OrthoDB" id="35908at2157"/>
<dbReference type="InterPro" id="IPR038389">
    <property type="entry name" value="PSMG2_sf"/>
</dbReference>
<evidence type="ECO:0000313" key="2">
    <source>
        <dbReference type="EMBL" id="SFS03333.1"/>
    </source>
</evidence>
<dbReference type="RefSeq" id="WP_089817079.1">
    <property type="nucleotide sequence ID" value="NZ_FOZK01000002.1"/>
</dbReference>
<dbReference type="STRING" id="767519.SAMN05216559_2771"/>
<dbReference type="EMBL" id="FOZK01000002">
    <property type="protein sequence ID" value="SFS03333.1"/>
    <property type="molecule type" value="Genomic_DNA"/>
</dbReference>
<dbReference type="PANTHER" id="PTHR35610:SF8">
    <property type="entry name" value="3-ISOPROPYLMALATE DEHYDRATASE"/>
    <property type="match status" value="1"/>
</dbReference>
<evidence type="ECO:0008006" key="4">
    <source>
        <dbReference type="Google" id="ProtNLM"/>
    </source>
</evidence>
<dbReference type="Gene3D" id="3.40.50.10900">
    <property type="entry name" value="PAC-like subunit"/>
    <property type="match status" value="1"/>
</dbReference>
<keyword evidence="3" id="KW-1185">Reference proteome</keyword>
<sequence>MAHVTVHRDDVALEEPMLVEGLPGIGLVGKIAADHLVSAFEMTHYASVHCDGLPRVAVYQKGETGVRSPVRIYADEDRDLLVLSSDVPVSPKSAEHFVDCVTEWFQDHDVTPIYLSGLPAEKGDVPDLAGIATGGAADLLAEAGIEAPGQDGAVTGPTGALIYEAERRDLDSVGLVVESNRQFPDPEAARIILLNGVEPLTGVEVETDSLVEQAEEISEAKSQLAQQMQQASDESTSAEPLGMYQ</sequence>
<feature type="region of interest" description="Disordered" evidence="1">
    <location>
        <begin position="214"/>
        <end position="245"/>
    </location>
</feature>